<protein>
    <submittedName>
        <fullName evidence="2">(diamondback moth) hypothetical protein</fullName>
    </submittedName>
</protein>
<gene>
    <name evidence="2" type="ORF">PLXY2_LOCUS5121</name>
</gene>
<reference evidence="2" key="1">
    <citation type="submission" date="2020-11" db="EMBL/GenBank/DDBJ databases">
        <authorList>
            <person name="Whiteford S."/>
        </authorList>
    </citation>
    <scope>NUCLEOTIDE SEQUENCE</scope>
</reference>
<dbReference type="EMBL" id="CAJHNJ030000014">
    <property type="protein sequence ID" value="CAG9112853.1"/>
    <property type="molecule type" value="Genomic_DNA"/>
</dbReference>
<evidence type="ECO:0000313" key="3">
    <source>
        <dbReference type="Proteomes" id="UP000653454"/>
    </source>
</evidence>
<keyword evidence="3" id="KW-1185">Reference proteome</keyword>
<organism evidence="2 3">
    <name type="scientific">Plutella xylostella</name>
    <name type="common">Diamondback moth</name>
    <name type="synonym">Plutella maculipennis</name>
    <dbReference type="NCBI Taxonomy" id="51655"/>
    <lineage>
        <taxon>Eukaryota</taxon>
        <taxon>Metazoa</taxon>
        <taxon>Ecdysozoa</taxon>
        <taxon>Arthropoda</taxon>
        <taxon>Hexapoda</taxon>
        <taxon>Insecta</taxon>
        <taxon>Pterygota</taxon>
        <taxon>Neoptera</taxon>
        <taxon>Endopterygota</taxon>
        <taxon>Lepidoptera</taxon>
        <taxon>Glossata</taxon>
        <taxon>Ditrysia</taxon>
        <taxon>Yponomeutoidea</taxon>
        <taxon>Plutellidae</taxon>
        <taxon>Plutella</taxon>
    </lineage>
</organism>
<dbReference type="Proteomes" id="UP000653454">
    <property type="component" value="Unassembled WGS sequence"/>
</dbReference>
<sequence length="213" mass="23987">MLRGVSFGSLRKTGGGGGGGSVMPKPMYQDYLMFFLYPMQDDFSVPQQVMKVTKKVTLAYEKATKTKGTRHTDHRPQPQNAATGIFPALLFEKIVLQNEDRPSSNYNNIMYYSCRASPNERHNTRFSDFLLQPATRLRSSGQEGVPPCVCLFVVSTRELVYPNSVLACAYAAEETKKEDAADPALNKDKRQTQEDTAQTHYVYRSARKQQDIV</sequence>
<proteinExistence type="predicted"/>
<evidence type="ECO:0000313" key="2">
    <source>
        <dbReference type="EMBL" id="CAG9112853.1"/>
    </source>
</evidence>
<name>A0A8S4EBZ3_PLUXY</name>
<comment type="caution">
    <text evidence="2">The sequence shown here is derived from an EMBL/GenBank/DDBJ whole genome shotgun (WGS) entry which is preliminary data.</text>
</comment>
<evidence type="ECO:0000256" key="1">
    <source>
        <dbReference type="SAM" id="MobiDB-lite"/>
    </source>
</evidence>
<dbReference type="AlphaFoldDB" id="A0A8S4EBZ3"/>
<feature type="compositionally biased region" description="Basic and acidic residues" evidence="1">
    <location>
        <begin position="179"/>
        <end position="193"/>
    </location>
</feature>
<accession>A0A8S4EBZ3</accession>
<feature type="region of interest" description="Disordered" evidence="1">
    <location>
        <begin position="179"/>
        <end position="213"/>
    </location>
</feature>